<dbReference type="GO" id="GO:0008270">
    <property type="term" value="F:zinc ion binding"/>
    <property type="evidence" value="ECO:0007669"/>
    <property type="project" value="InterPro"/>
</dbReference>
<dbReference type="SUPFAM" id="SSF55486">
    <property type="entry name" value="Metalloproteases ('zincins'), catalytic domain"/>
    <property type="match status" value="1"/>
</dbReference>
<dbReference type="SMART" id="SM00235">
    <property type="entry name" value="ZnMc"/>
    <property type="match status" value="1"/>
</dbReference>
<sequence length="245" mass="27540">MDDIKDCLVKAPQDINVSYQAAINENSANRGTSGGRQKRAAIKHRKLWAPGRTLRVRVLAGDAAYKQAIRAAAATWTAFINLNFDFVDEGDAEIRISDDNGDYWSLIGTDALTQDDQSEATMNLSPDHNLSPKFFMANALHEFGHVLGAEHEHLHPQMTIPWDKQAVYEHFGAEDDDLARSNIDERYFNLLDASEVDNSTYDPKSIMHYAIRQSWTQGDFQIQLNLQLSDKDKAFMAAAYPHPDA</sequence>
<feature type="domain" description="Peptidase metallopeptidase" evidence="1">
    <location>
        <begin position="44"/>
        <end position="185"/>
    </location>
</feature>
<dbReference type="InterPro" id="IPR006026">
    <property type="entry name" value="Peptidase_Metallo"/>
</dbReference>
<protein>
    <recommendedName>
        <fullName evidence="1">Peptidase metallopeptidase domain-containing protein</fullName>
    </recommendedName>
</protein>
<dbReference type="AlphaFoldDB" id="A0A5E7GP96"/>
<reference evidence="2 3" key="1">
    <citation type="submission" date="2019-09" db="EMBL/GenBank/DDBJ databases">
        <authorList>
            <person name="Chandra G."/>
            <person name="Truman W A."/>
        </authorList>
    </citation>
    <scope>NUCLEOTIDE SEQUENCE [LARGE SCALE GENOMIC DNA]</scope>
    <source>
        <strain evidence="2">PS896</strain>
    </source>
</reference>
<evidence type="ECO:0000313" key="3">
    <source>
        <dbReference type="Proteomes" id="UP000377224"/>
    </source>
</evidence>
<gene>
    <name evidence="2" type="ORF">PS896_00410</name>
</gene>
<dbReference type="GO" id="GO:0008237">
    <property type="term" value="F:metallopeptidase activity"/>
    <property type="evidence" value="ECO:0007669"/>
    <property type="project" value="InterPro"/>
</dbReference>
<name>A0A5E7GP96_PSEFL</name>
<dbReference type="Gene3D" id="3.40.390.10">
    <property type="entry name" value="Collagenase (Catalytic Domain)"/>
    <property type="match status" value="1"/>
</dbReference>
<evidence type="ECO:0000259" key="1">
    <source>
        <dbReference type="SMART" id="SM00235"/>
    </source>
</evidence>
<accession>A0A5E7GP96</accession>
<dbReference type="Proteomes" id="UP000377224">
    <property type="component" value="Unassembled WGS sequence"/>
</dbReference>
<dbReference type="EMBL" id="CABVIN010000001">
    <property type="protein sequence ID" value="VVO53395.1"/>
    <property type="molecule type" value="Genomic_DNA"/>
</dbReference>
<proteinExistence type="predicted"/>
<dbReference type="InterPro" id="IPR024079">
    <property type="entry name" value="MetalloPept_cat_dom_sf"/>
</dbReference>
<dbReference type="GO" id="GO:0006508">
    <property type="term" value="P:proteolysis"/>
    <property type="evidence" value="ECO:0007669"/>
    <property type="project" value="InterPro"/>
</dbReference>
<evidence type="ECO:0000313" key="2">
    <source>
        <dbReference type="EMBL" id="VVO53395.1"/>
    </source>
</evidence>
<organism evidence="2 3">
    <name type="scientific">Pseudomonas fluorescens</name>
    <dbReference type="NCBI Taxonomy" id="294"/>
    <lineage>
        <taxon>Bacteria</taxon>
        <taxon>Pseudomonadati</taxon>
        <taxon>Pseudomonadota</taxon>
        <taxon>Gammaproteobacteria</taxon>
        <taxon>Pseudomonadales</taxon>
        <taxon>Pseudomonadaceae</taxon>
        <taxon>Pseudomonas</taxon>
    </lineage>
</organism>